<sequence>MNKKNTKDKIIDSAIELFSKKWFETVSVAEICRNAGVSNGVIYRYFKNKKVIFEYLLNLLLEYIEEITSTLQGNTSSEKLQDFSEKLFKIAIEKKSLVTIFREGQFRFPEYEEKLRNIYMKTLSDIFNKKISEVEYLYLLSPMRFVNIRYAYNALKTPIDNLKKYLLNGFFDYKLNDLEKLFSKPKFIKYKKDNKTKSKLLDSGIKLFGENGYFNVGIYDITKEAGFSVGTFYLLFDSKDEFLEEIVKIIGKKARDFLNTNQIDSLNPLEKIIRNIYNFILFFKKYHNYYLILREAEFVVNKEVVEYYNFYEKMYKKLFESFNYKDNILLANIFVGYNHYIGIESIFSKNIPSIKIFLKQFSKYLSNGIKHI</sequence>
<dbReference type="InParanoid" id="A0A7G1G4S2"/>
<organism evidence="4 5">
    <name type="scientific">Tepiditoga spiralis</name>
    <dbReference type="NCBI Taxonomy" id="2108365"/>
    <lineage>
        <taxon>Bacteria</taxon>
        <taxon>Thermotogati</taxon>
        <taxon>Thermotogota</taxon>
        <taxon>Thermotogae</taxon>
        <taxon>Petrotogales</taxon>
        <taxon>Petrotogaceae</taxon>
        <taxon>Tepiditoga</taxon>
    </lineage>
</organism>
<dbReference type="AlphaFoldDB" id="A0A7G1G4S2"/>
<dbReference type="PROSITE" id="PS50977">
    <property type="entry name" value="HTH_TETR_2"/>
    <property type="match status" value="2"/>
</dbReference>
<dbReference type="PRINTS" id="PR00455">
    <property type="entry name" value="HTHTETR"/>
</dbReference>
<keyword evidence="5" id="KW-1185">Reference proteome</keyword>
<feature type="domain" description="HTH tetR-type" evidence="3">
    <location>
        <begin position="4"/>
        <end position="64"/>
    </location>
</feature>
<accession>A0A7G1G4S2</accession>
<evidence type="ECO:0000256" key="1">
    <source>
        <dbReference type="ARBA" id="ARBA00023125"/>
    </source>
</evidence>
<feature type="DNA-binding region" description="H-T-H motif" evidence="2">
    <location>
        <begin position="27"/>
        <end position="46"/>
    </location>
</feature>
<proteinExistence type="predicted"/>
<evidence type="ECO:0000259" key="3">
    <source>
        <dbReference type="PROSITE" id="PS50977"/>
    </source>
</evidence>
<reference evidence="4 5" key="1">
    <citation type="submission" date="2018-06" db="EMBL/GenBank/DDBJ databases">
        <title>Genome sequencing of Oceanotoga sp. sy52.</title>
        <authorList>
            <person name="Mori K."/>
        </authorList>
    </citation>
    <scope>NUCLEOTIDE SEQUENCE [LARGE SCALE GENOMIC DNA]</scope>
    <source>
        <strain evidence="5">sy52</strain>
    </source>
</reference>
<evidence type="ECO:0000313" key="4">
    <source>
        <dbReference type="EMBL" id="BBE31538.1"/>
    </source>
</evidence>
<dbReference type="Pfam" id="PF00440">
    <property type="entry name" value="TetR_N"/>
    <property type="match status" value="2"/>
</dbReference>
<dbReference type="GO" id="GO:0003677">
    <property type="term" value="F:DNA binding"/>
    <property type="evidence" value="ECO:0007669"/>
    <property type="project" value="UniProtKB-UniRule"/>
</dbReference>
<name>A0A7G1G4S2_9BACT</name>
<dbReference type="InterPro" id="IPR050624">
    <property type="entry name" value="HTH-type_Tx_Regulator"/>
</dbReference>
<evidence type="ECO:0000256" key="2">
    <source>
        <dbReference type="PROSITE-ProRule" id="PRU00335"/>
    </source>
</evidence>
<dbReference type="PANTHER" id="PTHR43479:SF11">
    <property type="entry name" value="ACREF_ENVCD OPERON REPRESSOR-RELATED"/>
    <property type="match status" value="1"/>
</dbReference>
<dbReference type="Gene3D" id="1.10.357.10">
    <property type="entry name" value="Tetracycline Repressor, domain 2"/>
    <property type="match status" value="2"/>
</dbReference>
<dbReference type="KEGG" id="ocy:OSSY52_16790"/>
<dbReference type="RefSeq" id="WP_190614131.1">
    <property type="nucleotide sequence ID" value="NZ_AP018712.1"/>
</dbReference>
<feature type="domain" description="HTH tetR-type" evidence="3">
    <location>
        <begin position="194"/>
        <end position="254"/>
    </location>
</feature>
<dbReference type="PANTHER" id="PTHR43479">
    <property type="entry name" value="ACREF/ENVCD OPERON REPRESSOR-RELATED"/>
    <property type="match status" value="1"/>
</dbReference>
<feature type="DNA-binding region" description="H-T-H motif" evidence="2">
    <location>
        <begin position="217"/>
        <end position="236"/>
    </location>
</feature>
<protein>
    <submittedName>
        <fullName evidence="4">TetR family transcriptional regulator</fullName>
    </submittedName>
</protein>
<dbReference type="SUPFAM" id="SSF46689">
    <property type="entry name" value="Homeodomain-like"/>
    <property type="match status" value="2"/>
</dbReference>
<evidence type="ECO:0000313" key="5">
    <source>
        <dbReference type="Proteomes" id="UP000516361"/>
    </source>
</evidence>
<gene>
    <name evidence="4" type="ORF">OSSY52_16790</name>
</gene>
<keyword evidence="1 2" id="KW-0238">DNA-binding</keyword>
<dbReference type="EMBL" id="AP018712">
    <property type="protein sequence ID" value="BBE31538.1"/>
    <property type="molecule type" value="Genomic_DNA"/>
</dbReference>
<dbReference type="InterPro" id="IPR001647">
    <property type="entry name" value="HTH_TetR"/>
</dbReference>
<dbReference type="Proteomes" id="UP000516361">
    <property type="component" value="Chromosome"/>
</dbReference>
<dbReference type="InterPro" id="IPR009057">
    <property type="entry name" value="Homeodomain-like_sf"/>
</dbReference>